<gene>
    <name evidence="1" type="ORF">H4281_10080</name>
</gene>
<dbReference type="Proteomes" id="UP000526734">
    <property type="component" value="Unassembled WGS sequence"/>
</dbReference>
<sequence>MTTNRHRTWPWPADTTLDRARRVAQIYRQALRAADTEECRRVDAQMSVAGQAWVLPAASTHDPMDLVTVEKAAEEMRVARRTIYSWREKGLPVIETPDGPRYRVADLREYVTAQRRRRARNGHV</sequence>
<evidence type="ECO:0000313" key="2">
    <source>
        <dbReference type="Proteomes" id="UP000526734"/>
    </source>
</evidence>
<dbReference type="AlphaFoldDB" id="A0A7W3Z9J8"/>
<reference evidence="1 2" key="1">
    <citation type="submission" date="2020-08" db="EMBL/GenBank/DDBJ databases">
        <title>Amycolatopsis sp. nov. DR6-1 isolated from Dendrobium heterocarpum.</title>
        <authorList>
            <person name="Tedsree N."/>
            <person name="Kuncharoen N."/>
            <person name="Likhitwitayawuid K."/>
            <person name="Tanasupawat S."/>
        </authorList>
    </citation>
    <scope>NUCLEOTIDE SEQUENCE [LARGE SCALE GENOMIC DNA]</scope>
    <source>
        <strain evidence="1 2">DR6-1</strain>
    </source>
</reference>
<accession>A0A7W3Z9J8</accession>
<comment type="caution">
    <text evidence="1">The sequence shown here is derived from an EMBL/GenBank/DDBJ whole genome shotgun (WGS) entry which is preliminary data.</text>
</comment>
<dbReference type="EMBL" id="JACGZW010000003">
    <property type="protein sequence ID" value="MBB1153476.1"/>
    <property type="molecule type" value="Genomic_DNA"/>
</dbReference>
<organism evidence="1 2">
    <name type="scientific">Amycolatopsis dendrobii</name>
    <dbReference type="NCBI Taxonomy" id="2760662"/>
    <lineage>
        <taxon>Bacteria</taxon>
        <taxon>Bacillati</taxon>
        <taxon>Actinomycetota</taxon>
        <taxon>Actinomycetes</taxon>
        <taxon>Pseudonocardiales</taxon>
        <taxon>Pseudonocardiaceae</taxon>
        <taxon>Amycolatopsis</taxon>
    </lineage>
</organism>
<dbReference type="Gene3D" id="1.10.10.10">
    <property type="entry name" value="Winged helix-like DNA-binding domain superfamily/Winged helix DNA-binding domain"/>
    <property type="match status" value="1"/>
</dbReference>
<dbReference type="SUPFAM" id="SSF46955">
    <property type="entry name" value="Putative DNA-binding domain"/>
    <property type="match status" value="1"/>
</dbReference>
<dbReference type="InterPro" id="IPR009061">
    <property type="entry name" value="DNA-bd_dom_put_sf"/>
</dbReference>
<evidence type="ECO:0000313" key="1">
    <source>
        <dbReference type="EMBL" id="MBB1153476.1"/>
    </source>
</evidence>
<keyword evidence="2" id="KW-1185">Reference proteome</keyword>
<dbReference type="RefSeq" id="WP_182890597.1">
    <property type="nucleotide sequence ID" value="NZ_JACGZW010000003.1"/>
</dbReference>
<protein>
    <submittedName>
        <fullName evidence="1">Helix-turn-helix domain-containing protein</fullName>
    </submittedName>
</protein>
<name>A0A7W3Z9J8_9PSEU</name>
<proteinExistence type="predicted"/>
<dbReference type="InterPro" id="IPR036388">
    <property type="entry name" value="WH-like_DNA-bd_sf"/>
</dbReference>